<dbReference type="SUPFAM" id="SSF55961">
    <property type="entry name" value="Bet v1-like"/>
    <property type="match status" value="1"/>
</dbReference>
<sequence>MADKSVVNLTMVRDFEVEPDRVFEAWTNPELFRNWFMTLQATNKVAKNDLQVGGDWEVIDHRQGQDFRAIGTYKEIVDNEKLVFTFKMPQFSSDEDLLSVALKQTPAGTNMIFSHDITVLHEDNWTKEDIERAEKEYHDSTEEGYNYMFMGLKELVETGKVSYTGEGN</sequence>
<comment type="similarity">
    <text evidence="1">Belongs to the AHA1 family.</text>
</comment>
<evidence type="ECO:0000259" key="2">
    <source>
        <dbReference type="Pfam" id="PF08327"/>
    </source>
</evidence>
<reference evidence="3 4" key="1">
    <citation type="submission" date="2020-07" db="EMBL/GenBank/DDBJ databases">
        <authorList>
            <person name="Criscuolo A."/>
        </authorList>
    </citation>
    <scope>NUCLEOTIDE SEQUENCE [LARGE SCALE GENOMIC DNA]</scope>
    <source>
        <strain evidence="3">CIP111649</strain>
    </source>
</reference>
<evidence type="ECO:0000256" key="1">
    <source>
        <dbReference type="ARBA" id="ARBA00006817"/>
    </source>
</evidence>
<evidence type="ECO:0000313" key="4">
    <source>
        <dbReference type="Proteomes" id="UP000589351"/>
    </source>
</evidence>
<dbReference type="Proteomes" id="UP000589351">
    <property type="component" value="Unassembled WGS sequence"/>
</dbReference>
<gene>
    <name evidence="3" type="ORF">JEODO184_00424</name>
</gene>
<protein>
    <recommendedName>
        <fullName evidence="2">Activator of Hsp90 ATPase homologue 1/2-like C-terminal domain-containing protein</fullName>
    </recommendedName>
</protein>
<keyword evidence="4" id="KW-1185">Reference proteome</keyword>
<dbReference type="AlphaFoldDB" id="A0A6V7R371"/>
<dbReference type="Gene3D" id="3.30.530.20">
    <property type="match status" value="1"/>
</dbReference>
<organism evidence="3 4">
    <name type="scientific">Jeotgalicoccus meleagridis</name>
    <dbReference type="NCBI Taxonomy" id="2759181"/>
    <lineage>
        <taxon>Bacteria</taxon>
        <taxon>Bacillati</taxon>
        <taxon>Bacillota</taxon>
        <taxon>Bacilli</taxon>
        <taxon>Bacillales</taxon>
        <taxon>Staphylococcaceae</taxon>
        <taxon>Jeotgalicoccus</taxon>
    </lineage>
</organism>
<dbReference type="InterPro" id="IPR013538">
    <property type="entry name" value="ASHA1/2-like_C"/>
</dbReference>
<dbReference type="RefSeq" id="WP_185124966.1">
    <property type="nucleotide sequence ID" value="NZ_CAJEWD010000003.1"/>
</dbReference>
<accession>A0A6V7R371</accession>
<dbReference type="EMBL" id="CAJEWD010000003">
    <property type="protein sequence ID" value="CAD2071819.1"/>
    <property type="molecule type" value="Genomic_DNA"/>
</dbReference>
<comment type="caution">
    <text evidence="3">The sequence shown here is derived from an EMBL/GenBank/DDBJ whole genome shotgun (WGS) entry which is preliminary data.</text>
</comment>
<name>A0A6V7R371_9STAP</name>
<dbReference type="CDD" id="cd07814">
    <property type="entry name" value="SRPBCC_CalC_Aha1-like"/>
    <property type="match status" value="1"/>
</dbReference>
<dbReference type="InterPro" id="IPR023393">
    <property type="entry name" value="START-like_dom_sf"/>
</dbReference>
<proteinExistence type="inferred from homology"/>
<feature type="domain" description="Activator of Hsp90 ATPase homologue 1/2-like C-terminal" evidence="2">
    <location>
        <begin position="17"/>
        <end position="157"/>
    </location>
</feature>
<dbReference type="Pfam" id="PF08327">
    <property type="entry name" value="AHSA1"/>
    <property type="match status" value="1"/>
</dbReference>
<evidence type="ECO:0000313" key="3">
    <source>
        <dbReference type="EMBL" id="CAD2071819.1"/>
    </source>
</evidence>